<accession>A0AAN5DHA8</accession>
<dbReference type="GO" id="GO:0000139">
    <property type="term" value="C:Golgi membrane"/>
    <property type="evidence" value="ECO:0007669"/>
    <property type="project" value="InterPro"/>
</dbReference>
<dbReference type="InterPro" id="IPR039545">
    <property type="entry name" value="PGAP2"/>
</dbReference>
<reference evidence="4" key="2">
    <citation type="submission" date="2023-06" db="EMBL/GenBank/DDBJ databases">
        <title>Genome assembly of Pristionchus species.</title>
        <authorList>
            <person name="Yoshida K."/>
            <person name="Sommer R.J."/>
        </authorList>
    </citation>
    <scope>NUCLEOTIDE SEQUENCE</scope>
    <source>
        <strain evidence="4 5">RS5460</strain>
    </source>
</reference>
<keyword evidence="5" id="KW-1185">Reference proteome</keyword>
<evidence type="ECO:0000256" key="1">
    <source>
        <dbReference type="SAM" id="Phobius"/>
    </source>
</evidence>
<dbReference type="Pfam" id="PF10277">
    <property type="entry name" value="Frag1"/>
    <property type="match status" value="1"/>
</dbReference>
<dbReference type="GO" id="GO:0005789">
    <property type="term" value="C:endoplasmic reticulum membrane"/>
    <property type="evidence" value="ECO:0007669"/>
    <property type="project" value="TreeGrafter"/>
</dbReference>
<dbReference type="PANTHER" id="PTHR12892:SF15">
    <property type="entry name" value="POST-GPI ATTACHMENT TO PROTEINS FACTOR 2-LIKE"/>
    <property type="match status" value="1"/>
</dbReference>
<proteinExistence type="predicted"/>
<dbReference type="AlphaFoldDB" id="A0AAN5DHA8"/>
<keyword evidence="1" id="KW-0812">Transmembrane</keyword>
<dbReference type="PANTHER" id="PTHR12892">
    <property type="entry name" value="FGF RECEPTOR ACTIVATING PROTEIN 1"/>
    <property type="match status" value="1"/>
</dbReference>
<evidence type="ECO:0000259" key="2">
    <source>
        <dbReference type="Pfam" id="PF10277"/>
    </source>
</evidence>
<protein>
    <recommendedName>
        <fullName evidence="2">CWH43-like N-terminal domain-containing protein</fullName>
    </recommendedName>
</protein>
<dbReference type="EMBL" id="BTRK01000001">
    <property type="protein sequence ID" value="GMR30093.1"/>
    <property type="molecule type" value="Genomic_DNA"/>
</dbReference>
<feature type="domain" description="CWH43-like N-terminal" evidence="2">
    <location>
        <begin position="17"/>
        <end position="213"/>
    </location>
</feature>
<keyword evidence="1" id="KW-1133">Transmembrane helix</keyword>
<dbReference type="Proteomes" id="UP001328107">
    <property type="component" value="Unassembled WGS sequence"/>
</dbReference>
<name>A0AAN5DHA8_9BILA</name>
<feature type="transmembrane region" description="Helical" evidence="1">
    <location>
        <begin position="189"/>
        <end position="214"/>
    </location>
</feature>
<evidence type="ECO:0000313" key="5">
    <source>
        <dbReference type="Proteomes" id="UP001328107"/>
    </source>
</evidence>
<keyword evidence="1" id="KW-0472">Membrane</keyword>
<feature type="transmembrane region" description="Helical" evidence="1">
    <location>
        <begin position="101"/>
        <end position="122"/>
    </location>
</feature>
<feature type="transmembrane region" description="Helical" evidence="1">
    <location>
        <begin position="12"/>
        <end position="34"/>
    </location>
</feature>
<feature type="transmembrane region" description="Helical" evidence="1">
    <location>
        <begin position="69"/>
        <end position="89"/>
    </location>
</feature>
<evidence type="ECO:0000313" key="3">
    <source>
        <dbReference type="EMBL" id="GMR30093.1"/>
    </source>
</evidence>
<reference evidence="5" key="1">
    <citation type="submission" date="2022-10" db="EMBL/GenBank/DDBJ databases">
        <title>Genome assembly of Pristionchus species.</title>
        <authorList>
            <person name="Yoshida K."/>
            <person name="Sommer R.J."/>
        </authorList>
    </citation>
    <scope>NUCLEOTIDE SEQUENCE [LARGE SCALE GENOMIC DNA]</scope>
    <source>
        <strain evidence="3 5">RS5460</strain>
    </source>
</reference>
<evidence type="ECO:0000313" key="4">
    <source>
        <dbReference type="EMBL" id="GMR63323.1"/>
    </source>
</evidence>
<feature type="transmembrane region" description="Helical" evidence="1">
    <location>
        <begin position="128"/>
        <end position="152"/>
    </location>
</feature>
<dbReference type="GO" id="GO:0006506">
    <property type="term" value="P:GPI anchor biosynthetic process"/>
    <property type="evidence" value="ECO:0007669"/>
    <property type="project" value="TreeGrafter"/>
</dbReference>
<feature type="transmembrane region" description="Helical" evidence="1">
    <location>
        <begin position="164"/>
        <end position="183"/>
    </location>
</feature>
<dbReference type="InterPro" id="IPR019402">
    <property type="entry name" value="CWH43_N"/>
</dbReference>
<dbReference type="EMBL" id="BTRK01000065">
    <property type="protein sequence ID" value="GMR63323.1"/>
    <property type="molecule type" value="Genomic_DNA"/>
</dbReference>
<organism evidence="4 5">
    <name type="scientific">Pristionchus mayeri</name>
    <dbReference type="NCBI Taxonomy" id="1317129"/>
    <lineage>
        <taxon>Eukaryota</taxon>
        <taxon>Metazoa</taxon>
        <taxon>Ecdysozoa</taxon>
        <taxon>Nematoda</taxon>
        <taxon>Chromadorea</taxon>
        <taxon>Rhabditida</taxon>
        <taxon>Rhabditina</taxon>
        <taxon>Diplogasteromorpha</taxon>
        <taxon>Diplogasteroidea</taxon>
        <taxon>Neodiplogasteridae</taxon>
        <taxon>Pristionchus</taxon>
    </lineage>
</organism>
<gene>
    <name evidence="3" type="ORF">PMAYCL1PPCAC_00288</name>
    <name evidence="4" type="ORF">PMAYCL1PPCAC_33518</name>
</gene>
<comment type="caution">
    <text evidence="4">The sequence shown here is derived from an EMBL/GenBank/DDBJ whole genome shotgun (WGS) entry which is preliminary data.</text>
</comment>
<sequence>MNNASVNISLRWIAMGMSVLPVFACAFCVLYTAMTRTTEVYAASMADCPYSSSFPTVSVSIGPWEPQRLVWISAMMINMPMRFMITMVYPTVWPHGMLRSILTPLLVAESFCTAAVSIFHVQSIAGEGIHALCFTCWSFATGGVMIVTIALHRLYRRDRMGRKAVIFGFFLLFALICASSHPISTQYCIYWVYALFCLSEYSLMVTTAVFWTSVLSSLSDQFDRISLKLSMSSNEGILPSFTSSSAWIVDDSKL</sequence>